<dbReference type="GO" id="GO:0006043">
    <property type="term" value="P:glucosamine catabolic process"/>
    <property type="evidence" value="ECO:0007669"/>
    <property type="project" value="TreeGrafter"/>
</dbReference>
<dbReference type="Gene3D" id="3.40.50.1360">
    <property type="match status" value="1"/>
</dbReference>
<dbReference type="AlphaFoldDB" id="A0A6J4NSR9"/>
<dbReference type="EC" id="3.5.99.6" evidence="4"/>
<dbReference type="GO" id="GO:0042802">
    <property type="term" value="F:identical protein binding"/>
    <property type="evidence" value="ECO:0007669"/>
    <property type="project" value="TreeGrafter"/>
</dbReference>
<dbReference type="CDD" id="cd01399">
    <property type="entry name" value="GlcN6P_deaminase"/>
    <property type="match status" value="1"/>
</dbReference>
<accession>A0A6J4NSR9</accession>
<protein>
    <submittedName>
        <fullName evidence="4">Glucosamine-6-phosphate deaminase</fullName>
        <ecNumber evidence="4">3.5.99.6</ecNumber>
    </submittedName>
</protein>
<proteinExistence type="predicted"/>
<dbReference type="InterPro" id="IPR004547">
    <property type="entry name" value="Glucosamine6P_isomerase"/>
</dbReference>
<gene>
    <name evidence="4" type="ORF">AVDCRST_MAG32-2293</name>
</gene>
<evidence type="ECO:0000256" key="2">
    <source>
        <dbReference type="ARBA" id="ARBA00023277"/>
    </source>
</evidence>
<keyword evidence="2" id="KW-0119">Carbohydrate metabolism</keyword>
<dbReference type="SUPFAM" id="SSF100950">
    <property type="entry name" value="NagB/RpiA/CoA transferase-like"/>
    <property type="match status" value="1"/>
</dbReference>
<dbReference type="GO" id="GO:0005737">
    <property type="term" value="C:cytoplasm"/>
    <property type="evidence" value="ECO:0007669"/>
    <property type="project" value="TreeGrafter"/>
</dbReference>
<dbReference type="PANTHER" id="PTHR11280">
    <property type="entry name" value="GLUCOSAMINE-6-PHOSPHATE ISOMERASE"/>
    <property type="match status" value="1"/>
</dbReference>
<reference evidence="4" key="1">
    <citation type="submission" date="2020-02" db="EMBL/GenBank/DDBJ databases">
        <authorList>
            <person name="Meier V. D."/>
        </authorList>
    </citation>
    <scope>NUCLEOTIDE SEQUENCE</scope>
    <source>
        <strain evidence="4">AVDCRST_MAG32</strain>
    </source>
</reference>
<dbReference type="Pfam" id="PF01182">
    <property type="entry name" value="Glucosamine_iso"/>
    <property type="match status" value="1"/>
</dbReference>
<dbReference type="PANTHER" id="PTHR11280:SF5">
    <property type="entry name" value="GLUCOSAMINE-6-PHOSPHATE ISOMERASE"/>
    <property type="match status" value="1"/>
</dbReference>
<dbReference type="InterPro" id="IPR037171">
    <property type="entry name" value="NagB/RpiA_transferase-like"/>
</dbReference>
<dbReference type="GO" id="GO:0005975">
    <property type="term" value="P:carbohydrate metabolic process"/>
    <property type="evidence" value="ECO:0007669"/>
    <property type="project" value="InterPro"/>
</dbReference>
<evidence type="ECO:0000259" key="3">
    <source>
        <dbReference type="Pfam" id="PF01182"/>
    </source>
</evidence>
<keyword evidence="1 4" id="KW-0378">Hydrolase</keyword>
<evidence type="ECO:0000256" key="1">
    <source>
        <dbReference type="ARBA" id="ARBA00022801"/>
    </source>
</evidence>
<dbReference type="GO" id="GO:0019262">
    <property type="term" value="P:N-acetylneuraminate catabolic process"/>
    <property type="evidence" value="ECO:0007669"/>
    <property type="project" value="TreeGrafter"/>
</dbReference>
<dbReference type="PROSITE" id="PS01161">
    <property type="entry name" value="GLC_GALNAC_ISOMERASE"/>
    <property type="match status" value="1"/>
</dbReference>
<evidence type="ECO:0000313" key="4">
    <source>
        <dbReference type="EMBL" id="CAA9390654.1"/>
    </source>
</evidence>
<name>A0A6J4NSR9_9ACTN</name>
<sequence length="261" mass="27551">MEVVALGSVEDVGRVAADVVEGLVRRSPEAVLGLATGSSPVPAYRELVRRRRAGSGSSYERVRCFTLYEYVGLPPGHPQTYRETVFRELTDDLGIARDRVAGPDPDPDGLPEAGERDEAALRAAGGVDLQVLGIGTDGHLAFNEPGSSLASATRLKTLAEQTRRDNARFFGSVDDVPRHVLTQGLGTILRARHLLLVALGAGKADAVAAAVEGPLSASCPASVLQLHPHVTVLLDGAAAGALARADHYREVHAGKPDWQGY</sequence>
<dbReference type="GO" id="GO:0006046">
    <property type="term" value="P:N-acetylglucosamine catabolic process"/>
    <property type="evidence" value="ECO:0007669"/>
    <property type="project" value="TreeGrafter"/>
</dbReference>
<dbReference type="EMBL" id="CADCUM010000091">
    <property type="protein sequence ID" value="CAA9390654.1"/>
    <property type="molecule type" value="Genomic_DNA"/>
</dbReference>
<dbReference type="NCBIfam" id="NF001684">
    <property type="entry name" value="PRK00443.1-4"/>
    <property type="match status" value="1"/>
</dbReference>
<dbReference type="InterPro" id="IPR018321">
    <property type="entry name" value="Glucosamine6P_isomerase_CS"/>
</dbReference>
<dbReference type="InterPro" id="IPR006148">
    <property type="entry name" value="Glc/Gal-6P_isomerase"/>
</dbReference>
<feature type="domain" description="Glucosamine/galactosamine-6-phosphate isomerase" evidence="3">
    <location>
        <begin position="13"/>
        <end position="225"/>
    </location>
</feature>
<dbReference type="GO" id="GO:0004342">
    <property type="term" value="F:glucosamine-6-phosphate deaminase activity"/>
    <property type="evidence" value="ECO:0007669"/>
    <property type="project" value="UniProtKB-EC"/>
</dbReference>
<organism evidence="4">
    <name type="scientific">uncultured Nocardioides sp</name>
    <dbReference type="NCBI Taxonomy" id="198441"/>
    <lineage>
        <taxon>Bacteria</taxon>
        <taxon>Bacillati</taxon>
        <taxon>Actinomycetota</taxon>
        <taxon>Actinomycetes</taxon>
        <taxon>Propionibacteriales</taxon>
        <taxon>Nocardioidaceae</taxon>
        <taxon>Nocardioides</taxon>
        <taxon>environmental samples</taxon>
    </lineage>
</organism>